<protein>
    <recommendedName>
        <fullName evidence="4">DUF2269 domain-containing protein</fullName>
    </recommendedName>
</protein>
<evidence type="ECO:0008006" key="4">
    <source>
        <dbReference type="Google" id="ProtNLM"/>
    </source>
</evidence>
<sequence length="204" mass="22865">MVYTFFRLVHVLGVIVLGMGLGGVLILELWMRKLTHKASVVECLRIILFLYRWVVSGGALVLAVSGVVLASYRGFEHLLVPWFLMMLVFSVIEGAEGNLLTRVYFRERLSRSEESMRPRGGVLALRPAFKKWERIALMAHYLDVPMYLLVVLLAYGRCESWLVAAIGVCIVWCLGIGIFAHAGLIEPPQKIPPHAERLTGSRAS</sequence>
<feature type="transmembrane region" description="Helical" evidence="1">
    <location>
        <begin position="135"/>
        <end position="155"/>
    </location>
</feature>
<comment type="caution">
    <text evidence="2">The sequence shown here is derived from an EMBL/GenBank/DDBJ whole genome shotgun (WGS) entry which is preliminary data.</text>
</comment>
<dbReference type="Proteomes" id="UP000177785">
    <property type="component" value="Unassembled WGS sequence"/>
</dbReference>
<dbReference type="Pfam" id="PF10027">
    <property type="entry name" value="DUF2269"/>
    <property type="match status" value="1"/>
</dbReference>
<keyword evidence="1" id="KW-0472">Membrane</keyword>
<dbReference type="STRING" id="1802115.A2756_02470"/>
<reference evidence="2 3" key="1">
    <citation type="journal article" date="2016" name="Nat. Commun.">
        <title>Thousands of microbial genomes shed light on interconnected biogeochemical processes in an aquifer system.</title>
        <authorList>
            <person name="Anantharaman K."/>
            <person name="Brown C.T."/>
            <person name="Hug L.A."/>
            <person name="Sharon I."/>
            <person name="Castelle C.J."/>
            <person name="Probst A.J."/>
            <person name="Thomas B.C."/>
            <person name="Singh A."/>
            <person name="Wilkins M.J."/>
            <person name="Karaoz U."/>
            <person name="Brodie E.L."/>
            <person name="Williams K.H."/>
            <person name="Hubbard S.S."/>
            <person name="Banfield J.F."/>
        </authorList>
    </citation>
    <scope>NUCLEOTIDE SEQUENCE [LARGE SCALE GENOMIC DNA]</scope>
</reference>
<dbReference type="AlphaFoldDB" id="A0A1G2G6Z2"/>
<proteinExistence type="predicted"/>
<feature type="transmembrane region" description="Helical" evidence="1">
    <location>
        <begin position="161"/>
        <end position="184"/>
    </location>
</feature>
<name>A0A1G2G6Z2_9BACT</name>
<evidence type="ECO:0000313" key="2">
    <source>
        <dbReference type="EMBL" id="OGZ45750.1"/>
    </source>
</evidence>
<dbReference type="EMBL" id="MHNL01000005">
    <property type="protein sequence ID" value="OGZ45750.1"/>
    <property type="molecule type" value="Genomic_DNA"/>
</dbReference>
<evidence type="ECO:0000256" key="1">
    <source>
        <dbReference type="SAM" id="Phobius"/>
    </source>
</evidence>
<organism evidence="2 3">
    <name type="scientific">Candidatus Ryanbacteria bacterium RIFCSPHIGHO2_01_FULL_48_27</name>
    <dbReference type="NCBI Taxonomy" id="1802115"/>
    <lineage>
        <taxon>Bacteria</taxon>
        <taxon>Candidatus Ryaniibacteriota</taxon>
    </lineage>
</organism>
<keyword evidence="1" id="KW-1133">Transmembrane helix</keyword>
<feature type="transmembrane region" description="Helical" evidence="1">
    <location>
        <begin position="50"/>
        <end position="72"/>
    </location>
</feature>
<feature type="transmembrane region" description="Helical" evidence="1">
    <location>
        <begin position="78"/>
        <end position="101"/>
    </location>
</feature>
<evidence type="ECO:0000313" key="3">
    <source>
        <dbReference type="Proteomes" id="UP000177785"/>
    </source>
</evidence>
<accession>A0A1G2G6Z2</accession>
<dbReference type="InterPro" id="IPR018729">
    <property type="entry name" value="DUF2269_transmembrane"/>
</dbReference>
<feature type="transmembrane region" description="Helical" evidence="1">
    <location>
        <begin position="6"/>
        <end position="30"/>
    </location>
</feature>
<keyword evidence="1" id="KW-0812">Transmembrane</keyword>
<gene>
    <name evidence="2" type="ORF">A2756_02470</name>
</gene>